<evidence type="ECO:0000259" key="1">
    <source>
        <dbReference type="Pfam" id="PF03962"/>
    </source>
</evidence>
<dbReference type="PANTHER" id="PTHR33067:SF9">
    <property type="entry name" value="RNA-DIRECTED DNA POLYMERASE"/>
    <property type="match status" value="1"/>
</dbReference>
<keyword evidence="2" id="KW-1185">Reference proteome</keyword>
<reference evidence="3 4" key="1">
    <citation type="submission" date="2025-04" db="UniProtKB">
        <authorList>
            <consortium name="RefSeq"/>
        </authorList>
    </citation>
    <scope>IDENTIFICATION</scope>
</reference>
<dbReference type="PANTHER" id="PTHR33067">
    <property type="entry name" value="RNA-DIRECTED DNA POLYMERASE-RELATED"/>
    <property type="match status" value="1"/>
</dbReference>
<dbReference type="AlphaFoldDB" id="A0A6P5T0A5"/>
<name>A0A6P5T0A5_PRUAV</name>
<organism evidence="2 4">
    <name type="scientific">Prunus avium</name>
    <name type="common">Cherry</name>
    <name type="synonym">Cerasus avium</name>
    <dbReference type="NCBI Taxonomy" id="42229"/>
    <lineage>
        <taxon>Eukaryota</taxon>
        <taxon>Viridiplantae</taxon>
        <taxon>Streptophyta</taxon>
        <taxon>Embryophyta</taxon>
        <taxon>Tracheophyta</taxon>
        <taxon>Spermatophyta</taxon>
        <taxon>Magnoliopsida</taxon>
        <taxon>eudicotyledons</taxon>
        <taxon>Gunneridae</taxon>
        <taxon>Pentapetalae</taxon>
        <taxon>rosids</taxon>
        <taxon>fabids</taxon>
        <taxon>Rosales</taxon>
        <taxon>Rosaceae</taxon>
        <taxon>Amygdaloideae</taxon>
        <taxon>Amygdaleae</taxon>
        <taxon>Prunus</taxon>
    </lineage>
</organism>
<dbReference type="GeneID" id="110761338"/>
<dbReference type="KEGG" id="pavi:110761338"/>
<feature type="domain" description="Mnd1 HTH" evidence="1">
    <location>
        <begin position="1"/>
        <end position="51"/>
    </location>
</feature>
<dbReference type="InterPro" id="IPR021109">
    <property type="entry name" value="Peptidase_aspartic_dom_sf"/>
</dbReference>
<dbReference type="RefSeq" id="XP_021819491.1">
    <property type="nucleotide sequence ID" value="XM_021963799.1"/>
</dbReference>
<gene>
    <name evidence="3 4" type="primary">LOC110761338</name>
</gene>
<evidence type="ECO:0000313" key="4">
    <source>
        <dbReference type="RefSeq" id="XP_021819491.1"/>
    </source>
</evidence>
<accession>A0A6P5T0A5</accession>
<evidence type="ECO:0000313" key="2">
    <source>
        <dbReference type="Proteomes" id="UP000515124"/>
    </source>
</evidence>
<dbReference type="Proteomes" id="UP000515124">
    <property type="component" value="Unplaced"/>
</dbReference>
<protein>
    <submittedName>
        <fullName evidence="3 4">Uncharacterized protein LOC110761338 isoform X1</fullName>
    </submittedName>
</protein>
<dbReference type="InterPro" id="IPR040453">
    <property type="entry name" value="Mnd1_HTH"/>
</dbReference>
<proteinExistence type="predicted"/>
<sequence length="244" mass="27781">MLQIFYDSQDFFLLKELEKSVPKKGVISQSVKDVIQSLVDDDLVFKDKIGTYMADRSIAYPGGIIEDVLVKVDTLIFPTDFLVLDMEEDSDTQLILGRPFLITGRTLIDVEEGLITVRVGNEKATFKVFEPITFHGKAEEKETPSHPLVHASTSKADKPRVAEPALYLDEPKPYDPGRNELEELQNKSYESARIYKDHAKKWHDKHIKNDRDGTTFKIKGHRLKPHMAAAFLKDETNVLLNNPK</sequence>
<dbReference type="RefSeq" id="XP_021819490.1">
    <property type="nucleotide sequence ID" value="XM_021963798.1"/>
</dbReference>
<dbReference type="Gene3D" id="2.40.70.10">
    <property type="entry name" value="Acid Proteases"/>
    <property type="match status" value="1"/>
</dbReference>
<dbReference type="CDD" id="cd00303">
    <property type="entry name" value="retropepsin_like"/>
    <property type="match status" value="1"/>
</dbReference>
<dbReference type="Pfam" id="PF03962">
    <property type="entry name" value="Mnd1"/>
    <property type="match status" value="1"/>
</dbReference>
<evidence type="ECO:0000313" key="3">
    <source>
        <dbReference type="RefSeq" id="XP_021819490.1"/>
    </source>
</evidence>